<keyword evidence="2" id="KW-1185">Reference proteome</keyword>
<dbReference type="EMBL" id="CP022187">
    <property type="protein sequence ID" value="AWI77571.1"/>
    <property type="molecule type" value="Genomic_DNA"/>
</dbReference>
<accession>A0A2U8GVH0</accession>
<dbReference type="RefSeq" id="WP_108951269.1">
    <property type="nucleotide sequence ID" value="NZ_CP022187.1"/>
</dbReference>
<sequence>MSSSRPPILDRAHAEFISGAVSINAASCRPGGFPALARGLGCRVAEDCNSVNVIFGVKAAADVLDGVRRSGALAVVFSEPSTHRTLQLKGDDALVLRLEPGDAALVDRYRDGFVGVLAPYGHTEEMVRALLACPVDELVMVRFTPTSAFSQTPGPHAGEPLAGAR</sequence>
<proteinExistence type="predicted"/>
<name>A0A2U8GVH0_9RHOO</name>
<evidence type="ECO:0000313" key="1">
    <source>
        <dbReference type="EMBL" id="AWI77571.1"/>
    </source>
</evidence>
<organism evidence="1 2">
    <name type="scientific">Parazoarcus communis</name>
    <dbReference type="NCBI Taxonomy" id="41977"/>
    <lineage>
        <taxon>Bacteria</taxon>
        <taxon>Pseudomonadati</taxon>
        <taxon>Pseudomonadota</taxon>
        <taxon>Betaproteobacteria</taxon>
        <taxon>Rhodocyclales</taxon>
        <taxon>Zoogloeaceae</taxon>
        <taxon>Parazoarcus</taxon>
    </lineage>
</organism>
<reference evidence="1 2" key="1">
    <citation type="submission" date="2017-06" db="EMBL/GenBank/DDBJ databases">
        <title>Azoarcus.</title>
        <authorList>
            <person name="Woo J.-H."/>
            <person name="Kim H.-S."/>
        </authorList>
    </citation>
    <scope>NUCLEOTIDE SEQUENCE [LARGE SCALE GENOMIC DNA]</scope>
    <source>
        <strain evidence="1 2">TSPY31</strain>
    </source>
</reference>
<evidence type="ECO:0000313" key="2">
    <source>
        <dbReference type="Proteomes" id="UP000244930"/>
    </source>
</evidence>
<protein>
    <submittedName>
        <fullName evidence="1">Uncharacterized protein</fullName>
    </submittedName>
</protein>
<gene>
    <name evidence="1" type="ORF">CEW83_07880</name>
</gene>
<dbReference type="Proteomes" id="UP000244930">
    <property type="component" value="Chromosome"/>
</dbReference>
<dbReference type="AlphaFoldDB" id="A0A2U8GVH0"/>
<dbReference type="KEGG" id="acom:CEW83_07880"/>